<dbReference type="OrthoDB" id="4156795at2"/>
<keyword evidence="12" id="KW-1185">Reference proteome</keyword>
<keyword evidence="8" id="KW-0045">Antibiotic biosynthesis</keyword>
<name>A0A109IHC2_9ACTN</name>
<keyword evidence="4" id="KW-0521">NADP</keyword>
<dbReference type="GO" id="GO:0020037">
    <property type="term" value="F:heme binding"/>
    <property type="evidence" value="ECO:0007669"/>
    <property type="project" value="InterPro"/>
</dbReference>
<dbReference type="CDD" id="cd11030">
    <property type="entry name" value="CYP105-like"/>
    <property type="match status" value="1"/>
</dbReference>
<dbReference type="Pfam" id="PF00067">
    <property type="entry name" value="p450"/>
    <property type="match status" value="1"/>
</dbReference>
<dbReference type="PANTHER" id="PTHR46696:SF1">
    <property type="entry name" value="CYTOCHROME P450 YJIB-RELATED"/>
    <property type="match status" value="1"/>
</dbReference>
<dbReference type="GO" id="GO:0016705">
    <property type="term" value="F:oxidoreductase activity, acting on paired donors, with incorporation or reduction of molecular oxygen"/>
    <property type="evidence" value="ECO:0007669"/>
    <property type="project" value="InterPro"/>
</dbReference>
<dbReference type="PANTHER" id="PTHR46696">
    <property type="entry name" value="P450, PUTATIVE (EUROFUNG)-RELATED"/>
    <property type="match status" value="1"/>
</dbReference>
<dbReference type="GO" id="GO:0004497">
    <property type="term" value="F:monooxygenase activity"/>
    <property type="evidence" value="ECO:0007669"/>
    <property type="project" value="UniProtKB-KW"/>
</dbReference>
<organism evidence="11 12">
    <name type="scientific">Micromonospora rifamycinica</name>
    <dbReference type="NCBI Taxonomy" id="291594"/>
    <lineage>
        <taxon>Bacteria</taxon>
        <taxon>Bacillati</taxon>
        <taxon>Actinomycetota</taxon>
        <taxon>Actinomycetes</taxon>
        <taxon>Micromonosporales</taxon>
        <taxon>Micromonosporaceae</taxon>
        <taxon>Micromonospora</taxon>
    </lineage>
</organism>
<evidence type="ECO:0000256" key="2">
    <source>
        <dbReference type="ARBA" id="ARBA00022617"/>
    </source>
</evidence>
<evidence type="ECO:0000256" key="10">
    <source>
        <dbReference type="RuleBase" id="RU000461"/>
    </source>
</evidence>
<gene>
    <name evidence="11" type="ORF">GA0070623_1502</name>
</gene>
<keyword evidence="7 10" id="KW-0503">Monooxygenase</keyword>
<accession>A0A109IHC2</accession>
<evidence type="ECO:0000313" key="11">
    <source>
        <dbReference type="EMBL" id="SCG47735.1"/>
    </source>
</evidence>
<evidence type="ECO:0000256" key="3">
    <source>
        <dbReference type="ARBA" id="ARBA00022723"/>
    </source>
</evidence>
<dbReference type="Proteomes" id="UP000198226">
    <property type="component" value="Chromosome I"/>
</dbReference>
<keyword evidence="6 10" id="KW-0408">Iron</keyword>
<keyword evidence="2 10" id="KW-0349">Heme</keyword>
<dbReference type="PRINTS" id="PR00359">
    <property type="entry name" value="BP450"/>
</dbReference>
<dbReference type="EMBL" id="LT607752">
    <property type="protein sequence ID" value="SCG47735.1"/>
    <property type="molecule type" value="Genomic_DNA"/>
</dbReference>
<dbReference type="GO" id="GO:0017000">
    <property type="term" value="P:antibiotic biosynthetic process"/>
    <property type="evidence" value="ECO:0007669"/>
    <property type="project" value="UniProtKB-KW"/>
</dbReference>
<dbReference type="FunFam" id="1.10.630.10:FF:000018">
    <property type="entry name" value="Cytochrome P450 monooxygenase"/>
    <property type="match status" value="1"/>
</dbReference>
<keyword evidence="5 10" id="KW-0560">Oxidoreductase</keyword>
<dbReference type="PRINTS" id="PR00385">
    <property type="entry name" value="P450"/>
</dbReference>
<dbReference type="GO" id="GO:0005506">
    <property type="term" value="F:iron ion binding"/>
    <property type="evidence" value="ECO:0007669"/>
    <property type="project" value="InterPro"/>
</dbReference>
<evidence type="ECO:0000256" key="4">
    <source>
        <dbReference type="ARBA" id="ARBA00022857"/>
    </source>
</evidence>
<evidence type="ECO:0000256" key="1">
    <source>
        <dbReference type="ARBA" id="ARBA00010617"/>
    </source>
</evidence>
<sequence length="399" mass="43546">MTGVVPGAPMLPTARSSPFDPPEPLGQLRQHCPIAPMTFPDGHVGWLVTSHWAARSILADARFSSRQELLRSPIPLPVPEPRVPADPGNFIRLDPPEQTRYRRLLTSQFTARRLRQLEPRITEIVDVQLAAMAGAGTHADLLRVFALPIPSQVICELLGVPYEAREQFQRDVATLLNMTSSVEAIVAAHRSADGFVEELVLDKRARPADDLLSSLAALPELTVQELKSMAFLLFSAGYETTANMLALGTFALLTAPDQLAALMADETLADAAVEELLRYLTIIHIGPVRTALEDVDLGGVTICEGESVTLSLSAANRDPAKFPGPDTFDIGRHAAGHLAFGHGAHQCLGAQLARMEMRIAYTRLFARFPRLRLAVPADEVEVAADMTIYGVHRLPVRWD</sequence>
<dbReference type="PROSITE" id="PS00086">
    <property type="entry name" value="CYTOCHROME_P450"/>
    <property type="match status" value="1"/>
</dbReference>
<evidence type="ECO:0000313" key="12">
    <source>
        <dbReference type="Proteomes" id="UP000198226"/>
    </source>
</evidence>
<dbReference type="Gene3D" id="1.10.630.10">
    <property type="entry name" value="Cytochrome P450"/>
    <property type="match status" value="1"/>
</dbReference>
<dbReference type="InterPro" id="IPR017972">
    <property type="entry name" value="Cyt_P450_CS"/>
</dbReference>
<comment type="similarity">
    <text evidence="1 10">Belongs to the cytochrome P450 family.</text>
</comment>
<proteinExistence type="inferred from homology"/>
<dbReference type="InterPro" id="IPR036396">
    <property type="entry name" value="Cyt_P450_sf"/>
</dbReference>
<dbReference type="AlphaFoldDB" id="A0A109IHC2"/>
<evidence type="ECO:0000256" key="5">
    <source>
        <dbReference type="ARBA" id="ARBA00023002"/>
    </source>
</evidence>
<dbReference type="SUPFAM" id="SSF48264">
    <property type="entry name" value="Cytochrome P450"/>
    <property type="match status" value="1"/>
</dbReference>
<dbReference type="InterPro" id="IPR002397">
    <property type="entry name" value="Cyt_P450_B"/>
</dbReference>
<comment type="pathway">
    <text evidence="9">Antibiotic biosynthesis; mycinamicin biosynthesis.</text>
</comment>
<evidence type="ECO:0000256" key="8">
    <source>
        <dbReference type="ARBA" id="ARBA00023194"/>
    </source>
</evidence>
<evidence type="ECO:0000256" key="9">
    <source>
        <dbReference type="ARBA" id="ARBA00060683"/>
    </source>
</evidence>
<protein>
    <submittedName>
        <fullName evidence="11">Cytochrome P450</fullName>
    </submittedName>
</protein>
<keyword evidence="3 10" id="KW-0479">Metal-binding</keyword>
<evidence type="ECO:0000256" key="7">
    <source>
        <dbReference type="ARBA" id="ARBA00023033"/>
    </source>
</evidence>
<dbReference type="InterPro" id="IPR001128">
    <property type="entry name" value="Cyt_P450"/>
</dbReference>
<reference evidence="12" key="1">
    <citation type="submission" date="2016-06" db="EMBL/GenBank/DDBJ databases">
        <authorList>
            <person name="Varghese N."/>
            <person name="Submissions Spin"/>
        </authorList>
    </citation>
    <scope>NUCLEOTIDE SEQUENCE [LARGE SCALE GENOMIC DNA]</scope>
    <source>
        <strain evidence="12">DSM 44983</strain>
    </source>
</reference>
<evidence type="ECO:0000256" key="6">
    <source>
        <dbReference type="ARBA" id="ARBA00023004"/>
    </source>
</evidence>